<evidence type="ECO:0000313" key="2">
    <source>
        <dbReference type="EMBL" id="ODN88768.1"/>
    </source>
</evidence>
<feature type="compositionally biased region" description="Pro residues" evidence="1">
    <location>
        <begin position="53"/>
        <end position="73"/>
    </location>
</feature>
<dbReference type="OrthoDB" id="2578283at2759"/>
<dbReference type="RefSeq" id="XP_019029326.1">
    <property type="nucleotide sequence ID" value="XM_019178625.1"/>
</dbReference>
<dbReference type="GeneID" id="30195782"/>
<name>A0A1E3J6P2_9TREE</name>
<evidence type="ECO:0000313" key="4">
    <source>
        <dbReference type="Proteomes" id="UP000094819"/>
    </source>
</evidence>
<evidence type="ECO:0000313" key="3">
    <source>
        <dbReference type="EMBL" id="ODN95766.1"/>
    </source>
</evidence>
<dbReference type="EMBL" id="AWGH01000012">
    <property type="protein sequence ID" value="ODN95766.1"/>
    <property type="molecule type" value="Genomic_DNA"/>
</dbReference>
<proteinExistence type="predicted"/>
<evidence type="ECO:0000256" key="1">
    <source>
        <dbReference type="SAM" id="MobiDB-lite"/>
    </source>
</evidence>
<dbReference type="RefSeq" id="XP_019031431.1">
    <property type="nucleotide sequence ID" value="XM_019176503.1"/>
</dbReference>
<dbReference type="Proteomes" id="UP000094819">
    <property type="component" value="Unassembled WGS sequence"/>
</dbReference>
<gene>
    <name evidence="3" type="ORF">L198_04384</name>
    <name evidence="2" type="ORF">L198_06570</name>
</gene>
<comment type="caution">
    <text evidence="3">The sequence shown here is derived from an EMBL/GenBank/DDBJ whole genome shotgun (WGS) entry which is preliminary data.</text>
</comment>
<dbReference type="GeneID" id="30193597"/>
<accession>A0A1E3J6P2</accession>
<dbReference type="EMBL" id="AWGH01000024">
    <property type="protein sequence ID" value="ODN88768.1"/>
    <property type="molecule type" value="Genomic_DNA"/>
</dbReference>
<keyword evidence="4" id="KW-1185">Reference proteome</keyword>
<organism evidence="3 4">
    <name type="scientific">Cryptococcus wingfieldii CBS 7118</name>
    <dbReference type="NCBI Taxonomy" id="1295528"/>
    <lineage>
        <taxon>Eukaryota</taxon>
        <taxon>Fungi</taxon>
        <taxon>Dikarya</taxon>
        <taxon>Basidiomycota</taxon>
        <taxon>Agaricomycotina</taxon>
        <taxon>Tremellomycetes</taxon>
        <taxon>Tremellales</taxon>
        <taxon>Cryptococcaceae</taxon>
        <taxon>Cryptococcus</taxon>
    </lineage>
</organism>
<reference evidence="3 4" key="1">
    <citation type="submission" date="2016-06" db="EMBL/GenBank/DDBJ databases">
        <title>Evolution of pathogenesis and genome organization in the Tremellales.</title>
        <authorList>
            <person name="Cuomo C."/>
            <person name="Litvintseva A."/>
            <person name="Heitman J."/>
            <person name="Chen Y."/>
            <person name="Sun S."/>
            <person name="Springer D."/>
            <person name="Dromer F."/>
            <person name="Young S."/>
            <person name="Zeng Q."/>
            <person name="Chapman S."/>
            <person name="Gujja S."/>
            <person name="Saif S."/>
            <person name="Birren B."/>
        </authorList>
    </citation>
    <scope>NUCLEOTIDE SEQUENCE [LARGE SCALE GENOMIC DNA]</scope>
    <source>
        <strain evidence="3 4">CBS 7118</strain>
    </source>
</reference>
<evidence type="ECO:0008006" key="5">
    <source>
        <dbReference type="Google" id="ProtNLM"/>
    </source>
</evidence>
<feature type="region of interest" description="Disordered" evidence="1">
    <location>
        <begin position="1"/>
        <end position="73"/>
    </location>
</feature>
<protein>
    <recommendedName>
        <fullName evidence="5">F-box domain-containing protein</fullName>
    </recommendedName>
</protein>
<dbReference type="AlphaFoldDB" id="A0A1E3J6P2"/>
<sequence length="234" mass="25631">MTPTTSPKSPGSPPHEQTSYGVKRKFDDEEEDSPPPTPRPDKRARESPNAQLPTPPNSSPSRPLAPEPDKPLPSLPTEIVNYIIGLADSGTLRTIAGVSKTFRSESRRARKRQLSASRGFGADEHIEFRVYDAECPISANPSEVVTTGRSQFGVMSSVVLGEGRSKAPFKVEGQLGTYKLSWNGKSYWATRALNQEEDDAFGSQLLQLGFLGRLGALFKLFREEVKSEIAALKD</sequence>